<dbReference type="Proteomes" id="UP000001070">
    <property type="component" value="Unassembled WGS sequence"/>
</dbReference>
<dbReference type="InterPro" id="IPR036179">
    <property type="entry name" value="Ig-like_dom_sf"/>
</dbReference>
<proteinExistence type="predicted"/>
<evidence type="ECO:0000259" key="1">
    <source>
        <dbReference type="PROSITE" id="PS50835"/>
    </source>
</evidence>
<dbReference type="STRING" id="7222.B4J639"/>
<organism evidence="3">
    <name type="scientific">Drosophila grimshawi</name>
    <name type="common">Hawaiian fruit fly</name>
    <name type="synonym">Idiomyia grimshawi</name>
    <dbReference type="NCBI Taxonomy" id="7222"/>
    <lineage>
        <taxon>Eukaryota</taxon>
        <taxon>Metazoa</taxon>
        <taxon>Ecdysozoa</taxon>
        <taxon>Arthropoda</taxon>
        <taxon>Hexapoda</taxon>
        <taxon>Insecta</taxon>
        <taxon>Pterygota</taxon>
        <taxon>Neoptera</taxon>
        <taxon>Endopterygota</taxon>
        <taxon>Diptera</taxon>
        <taxon>Brachycera</taxon>
        <taxon>Muscomorpha</taxon>
        <taxon>Ephydroidea</taxon>
        <taxon>Drosophilidae</taxon>
        <taxon>Drosophila</taxon>
        <taxon>Hawaiian Drosophila</taxon>
    </lineage>
</organism>
<dbReference type="HOGENOM" id="CLU_075394_1_0_1"/>
<feature type="domain" description="Ig-like" evidence="1">
    <location>
        <begin position="8"/>
        <end position="118"/>
    </location>
</feature>
<sequence length="235" mass="26605">MDSIRCGPVKIAEDTKFIVLDDDDDDDMDPTVLECDYEIKDTDSFLTVKWFRNDKTIYQWIRGSHPAPIPEYKNDVDSSYESSIDPNKQYSALALINPSISSTGDYKCVVQTSKETITIHKSVQVIDVRNYTLNMYRYQIQNETQLECVVTNVFPKPTLSIVSDDDDDIVKVVANDPIEDENGYFNATIFAVVQDNDDDVDYHKCLVTFEGYSQNLTTVITSGSSNFGNIKLVSL</sequence>
<name>B4J639_DROGR</name>
<dbReference type="PhylomeDB" id="B4J639"/>
<gene>
    <name evidence="2" type="primary">Dgri\GH21689</name>
    <name evidence="2" type="ORF">Dgri_GH21689</name>
</gene>
<dbReference type="EMBL" id="CH916367">
    <property type="protein sequence ID" value="EDW01897.1"/>
    <property type="molecule type" value="Genomic_DNA"/>
</dbReference>
<dbReference type="SUPFAM" id="SSF48726">
    <property type="entry name" value="Immunoglobulin"/>
    <property type="match status" value="2"/>
</dbReference>
<dbReference type="FunCoup" id="B4J639">
    <property type="interactions" value="1"/>
</dbReference>
<dbReference type="AlphaFoldDB" id="B4J639"/>
<dbReference type="OMA" id="DPDAYQC"/>
<evidence type="ECO:0000313" key="2">
    <source>
        <dbReference type="EMBL" id="EDW01897.1"/>
    </source>
</evidence>
<reference evidence="2 3" key="1">
    <citation type="journal article" date="2007" name="Nature">
        <title>Evolution of genes and genomes on the Drosophila phylogeny.</title>
        <authorList>
            <consortium name="Drosophila 12 Genomes Consortium"/>
            <person name="Clark A.G."/>
            <person name="Eisen M.B."/>
            <person name="Smith D.R."/>
            <person name="Bergman C.M."/>
            <person name="Oliver B."/>
            <person name="Markow T.A."/>
            <person name="Kaufman T.C."/>
            <person name="Kellis M."/>
            <person name="Gelbart W."/>
            <person name="Iyer V.N."/>
            <person name="Pollard D.A."/>
            <person name="Sackton T.B."/>
            <person name="Larracuente A.M."/>
            <person name="Singh N.D."/>
            <person name="Abad J.P."/>
            <person name="Abt D.N."/>
            <person name="Adryan B."/>
            <person name="Aguade M."/>
            <person name="Akashi H."/>
            <person name="Anderson W.W."/>
            <person name="Aquadro C.F."/>
            <person name="Ardell D.H."/>
            <person name="Arguello R."/>
            <person name="Artieri C.G."/>
            <person name="Barbash D.A."/>
            <person name="Barker D."/>
            <person name="Barsanti P."/>
            <person name="Batterham P."/>
            <person name="Batzoglou S."/>
            <person name="Begun D."/>
            <person name="Bhutkar A."/>
            <person name="Blanco E."/>
            <person name="Bosak S.A."/>
            <person name="Bradley R.K."/>
            <person name="Brand A.D."/>
            <person name="Brent M.R."/>
            <person name="Brooks A.N."/>
            <person name="Brown R.H."/>
            <person name="Butlin R.K."/>
            <person name="Caggese C."/>
            <person name="Calvi B.R."/>
            <person name="Bernardo de Carvalho A."/>
            <person name="Caspi A."/>
            <person name="Castrezana S."/>
            <person name="Celniker S.E."/>
            <person name="Chang J.L."/>
            <person name="Chapple C."/>
            <person name="Chatterji S."/>
            <person name="Chinwalla A."/>
            <person name="Civetta A."/>
            <person name="Clifton S.W."/>
            <person name="Comeron J.M."/>
            <person name="Costello J.C."/>
            <person name="Coyne J.A."/>
            <person name="Daub J."/>
            <person name="David R.G."/>
            <person name="Delcher A.L."/>
            <person name="Delehaunty K."/>
            <person name="Do C.B."/>
            <person name="Ebling H."/>
            <person name="Edwards K."/>
            <person name="Eickbush T."/>
            <person name="Evans J.D."/>
            <person name="Filipski A."/>
            <person name="Findeiss S."/>
            <person name="Freyhult E."/>
            <person name="Fulton L."/>
            <person name="Fulton R."/>
            <person name="Garcia A.C."/>
            <person name="Gardiner A."/>
            <person name="Garfield D.A."/>
            <person name="Garvin B.E."/>
            <person name="Gibson G."/>
            <person name="Gilbert D."/>
            <person name="Gnerre S."/>
            <person name="Godfrey J."/>
            <person name="Good R."/>
            <person name="Gotea V."/>
            <person name="Gravely B."/>
            <person name="Greenberg A.J."/>
            <person name="Griffiths-Jones S."/>
            <person name="Gross S."/>
            <person name="Guigo R."/>
            <person name="Gustafson E.A."/>
            <person name="Haerty W."/>
            <person name="Hahn M.W."/>
            <person name="Halligan D.L."/>
            <person name="Halpern A.L."/>
            <person name="Halter G.M."/>
            <person name="Han M.V."/>
            <person name="Heger A."/>
            <person name="Hillier L."/>
            <person name="Hinrichs A.S."/>
            <person name="Holmes I."/>
            <person name="Hoskins R.A."/>
            <person name="Hubisz M.J."/>
            <person name="Hultmark D."/>
            <person name="Huntley M.A."/>
            <person name="Jaffe D.B."/>
            <person name="Jagadeeshan S."/>
            <person name="Jeck W.R."/>
            <person name="Johnson J."/>
            <person name="Jones C.D."/>
            <person name="Jordan W.C."/>
            <person name="Karpen G.H."/>
            <person name="Kataoka E."/>
            <person name="Keightley P.D."/>
            <person name="Kheradpour P."/>
            <person name="Kirkness E.F."/>
            <person name="Koerich L.B."/>
            <person name="Kristiansen K."/>
            <person name="Kudrna D."/>
            <person name="Kulathinal R.J."/>
            <person name="Kumar S."/>
            <person name="Kwok R."/>
            <person name="Lander E."/>
            <person name="Langley C.H."/>
            <person name="Lapoint R."/>
            <person name="Lazzaro B.P."/>
            <person name="Lee S.J."/>
            <person name="Levesque L."/>
            <person name="Li R."/>
            <person name="Lin C.F."/>
            <person name="Lin M.F."/>
            <person name="Lindblad-Toh K."/>
            <person name="Llopart A."/>
            <person name="Long M."/>
            <person name="Low L."/>
            <person name="Lozovsky E."/>
            <person name="Lu J."/>
            <person name="Luo M."/>
            <person name="Machado C.A."/>
            <person name="Makalowski W."/>
            <person name="Marzo M."/>
            <person name="Matsuda M."/>
            <person name="Matzkin L."/>
            <person name="McAllister B."/>
            <person name="McBride C.S."/>
            <person name="McKernan B."/>
            <person name="McKernan K."/>
            <person name="Mendez-Lago M."/>
            <person name="Minx P."/>
            <person name="Mollenhauer M.U."/>
            <person name="Montooth K."/>
            <person name="Mount S.M."/>
            <person name="Mu X."/>
            <person name="Myers E."/>
            <person name="Negre B."/>
            <person name="Newfeld S."/>
            <person name="Nielsen R."/>
            <person name="Noor M.A."/>
            <person name="O'Grady P."/>
            <person name="Pachter L."/>
            <person name="Papaceit M."/>
            <person name="Parisi M.J."/>
            <person name="Parisi M."/>
            <person name="Parts L."/>
            <person name="Pedersen J.S."/>
            <person name="Pesole G."/>
            <person name="Phillippy A.M."/>
            <person name="Ponting C.P."/>
            <person name="Pop M."/>
            <person name="Porcelli D."/>
            <person name="Powell J.R."/>
            <person name="Prohaska S."/>
            <person name="Pruitt K."/>
            <person name="Puig M."/>
            <person name="Quesneville H."/>
            <person name="Ram K.R."/>
            <person name="Rand D."/>
            <person name="Rasmussen M.D."/>
            <person name="Reed L.K."/>
            <person name="Reenan R."/>
            <person name="Reily A."/>
            <person name="Remington K.A."/>
            <person name="Rieger T.T."/>
            <person name="Ritchie M.G."/>
            <person name="Robin C."/>
            <person name="Rogers Y.H."/>
            <person name="Rohde C."/>
            <person name="Rozas J."/>
            <person name="Rubenfield M.J."/>
            <person name="Ruiz A."/>
            <person name="Russo S."/>
            <person name="Salzberg S.L."/>
            <person name="Sanchez-Gracia A."/>
            <person name="Saranga D.J."/>
            <person name="Sato H."/>
            <person name="Schaeffer S.W."/>
            <person name="Schatz M.C."/>
            <person name="Schlenke T."/>
            <person name="Schwartz R."/>
            <person name="Segarra C."/>
            <person name="Singh R.S."/>
            <person name="Sirot L."/>
            <person name="Sirota M."/>
            <person name="Sisneros N.B."/>
            <person name="Smith C.D."/>
            <person name="Smith T.F."/>
            <person name="Spieth J."/>
            <person name="Stage D.E."/>
            <person name="Stark A."/>
            <person name="Stephan W."/>
            <person name="Strausberg R.L."/>
            <person name="Strempel S."/>
            <person name="Sturgill D."/>
            <person name="Sutton G."/>
            <person name="Sutton G.G."/>
            <person name="Tao W."/>
            <person name="Teichmann S."/>
            <person name="Tobari Y.N."/>
            <person name="Tomimura Y."/>
            <person name="Tsolas J.M."/>
            <person name="Valente V.L."/>
            <person name="Venter E."/>
            <person name="Venter J.C."/>
            <person name="Vicario S."/>
            <person name="Vieira F.G."/>
            <person name="Vilella A.J."/>
            <person name="Villasante A."/>
            <person name="Walenz B."/>
            <person name="Wang J."/>
            <person name="Wasserman M."/>
            <person name="Watts T."/>
            <person name="Wilson D."/>
            <person name="Wilson R.K."/>
            <person name="Wing R.A."/>
            <person name="Wolfner M.F."/>
            <person name="Wong A."/>
            <person name="Wong G.K."/>
            <person name="Wu C.I."/>
            <person name="Wu G."/>
            <person name="Yamamoto D."/>
            <person name="Yang H.P."/>
            <person name="Yang S.P."/>
            <person name="Yorke J.A."/>
            <person name="Yoshida K."/>
            <person name="Zdobnov E."/>
            <person name="Zhang P."/>
            <person name="Zhang Y."/>
            <person name="Zimin A.V."/>
            <person name="Baldwin J."/>
            <person name="Abdouelleil A."/>
            <person name="Abdulkadir J."/>
            <person name="Abebe A."/>
            <person name="Abera B."/>
            <person name="Abreu J."/>
            <person name="Acer S.C."/>
            <person name="Aftuck L."/>
            <person name="Alexander A."/>
            <person name="An P."/>
            <person name="Anderson E."/>
            <person name="Anderson S."/>
            <person name="Arachi H."/>
            <person name="Azer M."/>
            <person name="Bachantsang P."/>
            <person name="Barry A."/>
            <person name="Bayul T."/>
            <person name="Berlin A."/>
            <person name="Bessette D."/>
            <person name="Bloom T."/>
            <person name="Blye J."/>
            <person name="Boguslavskiy L."/>
            <person name="Bonnet C."/>
            <person name="Boukhgalter B."/>
            <person name="Bourzgui I."/>
            <person name="Brown A."/>
            <person name="Cahill P."/>
            <person name="Channer S."/>
            <person name="Cheshatsang Y."/>
            <person name="Chuda L."/>
            <person name="Citroen M."/>
            <person name="Collymore A."/>
            <person name="Cooke P."/>
            <person name="Costello M."/>
            <person name="D'Aco K."/>
            <person name="Daza R."/>
            <person name="De Haan G."/>
            <person name="DeGray S."/>
            <person name="DeMaso C."/>
            <person name="Dhargay N."/>
            <person name="Dooley K."/>
            <person name="Dooley E."/>
            <person name="Doricent M."/>
            <person name="Dorje P."/>
            <person name="Dorjee K."/>
            <person name="Dupes A."/>
            <person name="Elong R."/>
            <person name="Falk J."/>
            <person name="Farina A."/>
            <person name="Faro S."/>
            <person name="Ferguson D."/>
            <person name="Fisher S."/>
            <person name="Foley C.D."/>
            <person name="Franke A."/>
            <person name="Friedrich D."/>
            <person name="Gadbois L."/>
            <person name="Gearin G."/>
            <person name="Gearin C.R."/>
            <person name="Giannoukos G."/>
            <person name="Goode T."/>
            <person name="Graham J."/>
            <person name="Grandbois E."/>
            <person name="Grewal S."/>
            <person name="Gyaltsen K."/>
            <person name="Hafez N."/>
            <person name="Hagos B."/>
            <person name="Hall J."/>
            <person name="Henson C."/>
            <person name="Hollinger A."/>
            <person name="Honan T."/>
            <person name="Huard M.D."/>
            <person name="Hughes L."/>
            <person name="Hurhula B."/>
            <person name="Husby M.E."/>
            <person name="Kamat A."/>
            <person name="Kanga B."/>
            <person name="Kashin S."/>
            <person name="Khazanovich D."/>
            <person name="Kisner P."/>
            <person name="Lance K."/>
            <person name="Lara M."/>
            <person name="Lee W."/>
            <person name="Lennon N."/>
            <person name="Letendre F."/>
            <person name="LeVine R."/>
            <person name="Lipovsky A."/>
            <person name="Liu X."/>
            <person name="Liu J."/>
            <person name="Liu S."/>
            <person name="Lokyitsang T."/>
            <person name="Lokyitsang Y."/>
            <person name="Lubonja R."/>
            <person name="Lui A."/>
            <person name="MacDonald P."/>
            <person name="Magnisalis V."/>
            <person name="Maru K."/>
            <person name="Matthews C."/>
            <person name="McCusker W."/>
            <person name="McDonough S."/>
            <person name="Mehta T."/>
            <person name="Meldrim J."/>
            <person name="Meneus L."/>
            <person name="Mihai O."/>
            <person name="Mihalev A."/>
            <person name="Mihova T."/>
            <person name="Mittelman R."/>
            <person name="Mlenga V."/>
            <person name="Montmayeur A."/>
            <person name="Mulrain L."/>
            <person name="Navidi A."/>
            <person name="Naylor J."/>
            <person name="Negash T."/>
            <person name="Nguyen T."/>
            <person name="Nguyen N."/>
            <person name="Nicol R."/>
            <person name="Norbu C."/>
            <person name="Norbu N."/>
            <person name="Novod N."/>
            <person name="O'Neill B."/>
            <person name="Osman S."/>
            <person name="Markiewicz E."/>
            <person name="Oyono O.L."/>
            <person name="Patti C."/>
            <person name="Phunkhang P."/>
            <person name="Pierre F."/>
            <person name="Priest M."/>
            <person name="Raghuraman S."/>
            <person name="Rege F."/>
            <person name="Reyes R."/>
            <person name="Rise C."/>
            <person name="Rogov P."/>
            <person name="Ross K."/>
            <person name="Ryan E."/>
            <person name="Settipalli S."/>
            <person name="Shea T."/>
            <person name="Sherpa N."/>
            <person name="Shi L."/>
            <person name="Shih D."/>
            <person name="Sparrow T."/>
            <person name="Spaulding J."/>
            <person name="Stalker J."/>
            <person name="Stange-Thomann N."/>
            <person name="Stavropoulos S."/>
            <person name="Stone C."/>
            <person name="Strader C."/>
            <person name="Tesfaye S."/>
            <person name="Thomson T."/>
            <person name="Thoulutsang Y."/>
            <person name="Thoulutsang D."/>
            <person name="Topham K."/>
            <person name="Topping I."/>
            <person name="Tsamla T."/>
            <person name="Vassiliev H."/>
            <person name="Vo A."/>
            <person name="Wangchuk T."/>
            <person name="Wangdi T."/>
            <person name="Weiand M."/>
            <person name="Wilkinson J."/>
            <person name="Wilson A."/>
            <person name="Yadav S."/>
            <person name="Young G."/>
            <person name="Yu Q."/>
            <person name="Zembek L."/>
            <person name="Zhong D."/>
            <person name="Zimmer A."/>
            <person name="Zwirko Z."/>
            <person name="Jaffe D.B."/>
            <person name="Alvarez P."/>
            <person name="Brockman W."/>
            <person name="Butler J."/>
            <person name="Chin C."/>
            <person name="Gnerre S."/>
            <person name="Grabherr M."/>
            <person name="Kleber M."/>
            <person name="Mauceli E."/>
            <person name="MacCallum I."/>
        </authorList>
    </citation>
    <scope>NUCLEOTIDE SEQUENCE [LARGE SCALE GENOMIC DNA]</scope>
    <source>
        <strain evidence="3">Tucson 15287-2541.00</strain>
    </source>
</reference>
<dbReference type="PROSITE" id="PS50835">
    <property type="entry name" value="IG_LIKE"/>
    <property type="match status" value="1"/>
</dbReference>
<dbReference type="eggNOG" id="ENOG502S1P4">
    <property type="taxonomic scope" value="Eukaryota"/>
</dbReference>
<dbReference type="InterPro" id="IPR007110">
    <property type="entry name" value="Ig-like_dom"/>
</dbReference>
<dbReference type="InterPro" id="IPR013783">
    <property type="entry name" value="Ig-like_fold"/>
</dbReference>
<dbReference type="OrthoDB" id="6478865at2759"/>
<dbReference type="Gene3D" id="2.60.40.10">
    <property type="entry name" value="Immunoglobulins"/>
    <property type="match status" value="2"/>
</dbReference>
<accession>B4J639</accession>
<dbReference type="InParanoid" id="B4J639"/>
<protein>
    <submittedName>
        <fullName evidence="2">GH21689</fullName>
    </submittedName>
</protein>
<dbReference type="PANTHER" id="PTHR21261:SF2">
    <property type="entry name" value="GH04238P-RELATED"/>
    <property type="match status" value="1"/>
</dbReference>
<dbReference type="PANTHER" id="PTHR21261">
    <property type="entry name" value="BEAT PROTEIN"/>
    <property type="match status" value="1"/>
</dbReference>
<evidence type="ECO:0000313" key="3">
    <source>
        <dbReference type="Proteomes" id="UP000001070"/>
    </source>
</evidence>
<keyword evidence="3" id="KW-1185">Reference proteome</keyword>